<dbReference type="GeneID" id="37068928"/>
<evidence type="ECO:0000313" key="2">
    <source>
        <dbReference type="Proteomes" id="UP000247233"/>
    </source>
</evidence>
<reference evidence="1 2" key="1">
    <citation type="submission" date="2016-12" db="EMBL/GenBank/DDBJ databases">
        <title>The genomes of Aspergillus section Nigri reveals drivers in fungal speciation.</title>
        <authorList>
            <consortium name="DOE Joint Genome Institute"/>
            <person name="Vesth T.C."/>
            <person name="Nybo J."/>
            <person name="Theobald S."/>
            <person name="Brandl J."/>
            <person name="Frisvad J.C."/>
            <person name="Nielsen K.F."/>
            <person name="Lyhne E.K."/>
            <person name="Kogle M.E."/>
            <person name="Kuo A."/>
            <person name="Riley R."/>
            <person name="Clum A."/>
            <person name="Nolan M."/>
            <person name="Lipzen A."/>
            <person name="Salamov A."/>
            <person name="Henrissat B."/>
            <person name="Wiebenga A."/>
            <person name="De Vries R.P."/>
            <person name="Grigoriev I.V."/>
            <person name="Mortensen U.H."/>
            <person name="Andersen M.R."/>
            <person name="Baker S.E."/>
        </authorList>
    </citation>
    <scope>NUCLEOTIDE SEQUENCE [LARGE SCALE GENOMIC DNA]</scope>
    <source>
        <strain evidence="1 2">CBS 117.55</strain>
    </source>
</reference>
<evidence type="ECO:0000313" key="1">
    <source>
        <dbReference type="EMBL" id="PWY79164.1"/>
    </source>
</evidence>
<dbReference type="EMBL" id="MSFL01000016">
    <property type="protein sequence ID" value="PWY79164.1"/>
    <property type="molecule type" value="Genomic_DNA"/>
</dbReference>
<name>A0A317VXT0_9EURO</name>
<gene>
    <name evidence="1" type="ORF">BO70DRAFT_397282</name>
</gene>
<comment type="caution">
    <text evidence="1">The sequence shown here is derived from an EMBL/GenBank/DDBJ whole genome shotgun (WGS) entry which is preliminary data.</text>
</comment>
<accession>A0A317VXT0</accession>
<dbReference type="VEuPathDB" id="FungiDB:BO70DRAFT_397282"/>
<dbReference type="Proteomes" id="UP000247233">
    <property type="component" value="Unassembled WGS sequence"/>
</dbReference>
<proteinExistence type="predicted"/>
<dbReference type="AlphaFoldDB" id="A0A317VXT0"/>
<keyword evidence="2" id="KW-1185">Reference proteome</keyword>
<sequence>MKHGLKMKGVEPSREEDLNRTGVAAGPWNAHSENKLLDSSIAASGHLNSESGYVTVAFAANSRKKCLRQERMSLLVAPTWAGQQRAREPSRRLRHLQAIAAAANLPTCHDKAAQQRVLVLKSDSIASGQNAGVESKDNCWVRHSTGFDIMLCRRALHLRVLLRETYGTVSGIIPALYDAFGGQLDWHRDRPTLLDIVVQRETAFFICRRHYEVSIVIQWSDALRNVPVRGWEVHRQTMRLPARRPRHLPL</sequence>
<dbReference type="RefSeq" id="XP_025398384.1">
    <property type="nucleotide sequence ID" value="XM_025546691.1"/>
</dbReference>
<organism evidence="1 2">
    <name type="scientific">Aspergillus heteromorphus CBS 117.55</name>
    <dbReference type="NCBI Taxonomy" id="1448321"/>
    <lineage>
        <taxon>Eukaryota</taxon>
        <taxon>Fungi</taxon>
        <taxon>Dikarya</taxon>
        <taxon>Ascomycota</taxon>
        <taxon>Pezizomycotina</taxon>
        <taxon>Eurotiomycetes</taxon>
        <taxon>Eurotiomycetidae</taxon>
        <taxon>Eurotiales</taxon>
        <taxon>Aspergillaceae</taxon>
        <taxon>Aspergillus</taxon>
        <taxon>Aspergillus subgen. Circumdati</taxon>
    </lineage>
</organism>
<protein>
    <submittedName>
        <fullName evidence="1">Uncharacterized protein</fullName>
    </submittedName>
</protein>